<evidence type="ECO:0000256" key="2">
    <source>
        <dbReference type="ARBA" id="ARBA00011233"/>
    </source>
</evidence>
<evidence type="ECO:0000256" key="11">
    <source>
        <dbReference type="SAM" id="SignalP"/>
    </source>
</evidence>
<evidence type="ECO:0000256" key="4">
    <source>
        <dbReference type="ARBA" id="ARBA00022452"/>
    </source>
</evidence>
<dbReference type="GO" id="GO:0006811">
    <property type="term" value="P:monoatomic ion transport"/>
    <property type="evidence" value="ECO:0007669"/>
    <property type="project" value="UniProtKB-KW"/>
</dbReference>
<evidence type="ECO:0000256" key="7">
    <source>
        <dbReference type="ARBA" id="ARBA00023065"/>
    </source>
</evidence>
<dbReference type="InterPro" id="IPR002299">
    <property type="entry name" value="Porin_Neis"/>
</dbReference>
<feature type="signal peptide" evidence="11">
    <location>
        <begin position="1"/>
        <end position="20"/>
    </location>
</feature>
<dbReference type="EMBL" id="CP000272">
    <property type="protein sequence ID" value="ABE36785.1"/>
    <property type="molecule type" value="Genomic_DNA"/>
</dbReference>
<keyword evidence="10" id="KW-0998">Cell outer membrane</keyword>
<keyword evidence="9" id="KW-0472">Membrane</keyword>
<evidence type="ECO:0000256" key="9">
    <source>
        <dbReference type="ARBA" id="ARBA00023136"/>
    </source>
</evidence>
<keyword evidence="4" id="KW-1134">Transmembrane beta strand</keyword>
<dbReference type="GO" id="GO:0009279">
    <property type="term" value="C:cell outer membrane"/>
    <property type="evidence" value="ECO:0007669"/>
    <property type="project" value="UniProtKB-SubCell"/>
</dbReference>
<gene>
    <name evidence="13" type="ORF">Bxe_C0910</name>
</gene>
<organism evidence="13 14">
    <name type="scientific">Paraburkholderia xenovorans (strain LB400)</name>
    <dbReference type="NCBI Taxonomy" id="266265"/>
    <lineage>
        <taxon>Bacteria</taxon>
        <taxon>Pseudomonadati</taxon>
        <taxon>Pseudomonadota</taxon>
        <taxon>Betaproteobacteria</taxon>
        <taxon>Burkholderiales</taxon>
        <taxon>Burkholderiaceae</taxon>
        <taxon>Paraburkholderia</taxon>
    </lineage>
</organism>
<evidence type="ECO:0000256" key="6">
    <source>
        <dbReference type="ARBA" id="ARBA00022729"/>
    </source>
</evidence>
<evidence type="ECO:0000256" key="8">
    <source>
        <dbReference type="ARBA" id="ARBA00023114"/>
    </source>
</evidence>
<dbReference type="PANTHER" id="PTHR34501">
    <property type="entry name" value="PROTEIN YDDL-RELATED"/>
    <property type="match status" value="1"/>
</dbReference>
<dbReference type="InterPro" id="IPR033900">
    <property type="entry name" value="Gram_neg_porin_domain"/>
</dbReference>
<evidence type="ECO:0000256" key="1">
    <source>
        <dbReference type="ARBA" id="ARBA00004571"/>
    </source>
</evidence>
<dbReference type="RefSeq" id="WP_011494032.1">
    <property type="nucleotide sequence ID" value="NC_007953.1"/>
</dbReference>
<keyword evidence="5" id="KW-0812">Transmembrane</keyword>
<feature type="chain" id="PRO_5004182204" evidence="11">
    <location>
        <begin position="21"/>
        <end position="354"/>
    </location>
</feature>
<name>Q13GK4_PARXL</name>
<dbReference type="GO" id="GO:0046930">
    <property type="term" value="C:pore complex"/>
    <property type="evidence" value="ECO:0007669"/>
    <property type="project" value="UniProtKB-KW"/>
</dbReference>
<dbReference type="Gene3D" id="2.40.160.10">
    <property type="entry name" value="Porin"/>
    <property type="match status" value="1"/>
</dbReference>
<dbReference type="SUPFAM" id="SSF56935">
    <property type="entry name" value="Porins"/>
    <property type="match status" value="1"/>
</dbReference>
<keyword evidence="6 11" id="KW-0732">Signal</keyword>
<dbReference type="OrthoDB" id="6975458at2"/>
<proteinExistence type="predicted"/>
<dbReference type="InterPro" id="IPR050298">
    <property type="entry name" value="Gram-neg_bact_OMP"/>
</dbReference>
<dbReference type="eggNOG" id="COG3203">
    <property type="taxonomic scope" value="Bacteria"/>
</dbReference>
<dbReference type="Proteomes" id="UP000001817">
    <property type="component" value="Chromosome 3"/>
</dbReference>
<evidence type="ECO:0000259" key="12">
    <source>
        <dbReference type="Pfam" id="PF13609"/>
    </source>
</evidence>
<comment type="subcellular location">
    <subcellularLocation>
        <location evidence="1">Cell outer membrane</location>
        <topology evidence="1">Multi-pass membrane protein</topology>
    </subcellularLocation>
</comment>
<keyword evidence="8" id="KW-0626">Porin</keyword>
<sequence>MNKIFIFMLSIIPVCQSAYAQSSITLYGVVDDSLTYVNNVAGGKFVGMQSQKQWPNYFGLTGAEDLGAGLRAVFKIEEGLNLNTGSSYARTSMVGLSSNEFGTLTLGRQIDLYANVTQLTSTFYANAIDGLHPGDYDRLAVVFLNNAVKYASPTIDGFRLDGLYSFGSADSGTTNGGRAFEVAANYKNSIVSASTVYGSINGIAVTPYNDIGVPELFGHSLSASTTFNLTHSDIFTAGAAVTLEAWRLSAVYSNTRMKAGGVTERLSSYDAGVGWLPRPDLKFGIGYVYSSLDGYHWNSGNAAANYSLSKRTTLYLDGSLIKASGPNVRAALTSMTPSSTDLQALVRVGIEHSF</sequence>
<dbReference type="GO" id="GO:0015288">
    <property type="term" value="F:porin activity"/>
    <property type="evidence" value="ECO:0007669"/>
    <property type="project" value="UniProtKB-KW"/>
</dbReference>
<evidence type="ECO:0000256" key="5">
    <source>
        <dbReference type="ARBA" id="ARBA00022692"/>
    </source>
</evidence>
<dbReference type="AlphaFoldDB" id="Q13GK4"/>
<evidence type="ECO:0000313" key="14">
    <source>
        <dbReference type="Proteomes" id="UP000001817"/>
    </source>
</evidence>
<evidence type="ECO:0000313" key="13">
    <source>
        <dbReference type="EMBL" id="ABE36785.1"/>
    </source>
</evidence>
<dbReference type="Pfam" id="PF13609">
    <property type="entry name" value="Porin_4"/>
    <property type="match status" value="1"/>
</dbReference>
<comment type="subunit">
    <text evidence="2">Homotrimer.</text>
</comment>
<keyword evidence="14" id="KW-1185">Reference proteome</keyword>
<dbReference type="PRINTS" id="PR00184">
    <property type="entry name" value="NEISSPPORIN"/>
</dbReference>
<accession>Q13GK4</accession>
<reference evidence="13 14" key="1">
    <citation type="journal article" date="2006" name="Proc. Natl. Acad. Sci. U.S.A.">
        <title>Burkholderia xenovorans LB400 harbors a multi-replicon, 9.73-Mbp genome shaped for versatility.</title>
        <authorList>
            <person name="Chain P.S."/>
            <person name="Denef V.J."/>
            <person name="Konstantinidis K.T."/>
            <person name="Vergez L.M."/>
            <person name="Agullo L."/>
            <person name="Reyes V.L."/>
            <person name="Hauser L."/>
            <person name="Cordova M."/>
            <person name="Gomez L."/>
            <person name="Gonzalez M."/>
            <person name="Land M."/>
            <person name="Lao V."/>
            <person name="Larimer F."/>
            <person name="LiPuma J.J."/>
            <person name="Mahenthiralingam E."/>
            <person name="Malfatti S.A."/>
            <person name="Marx C.J."/>
            <person name="Parnell J.J."/>
            <person name="Ramette A."/>
            <person name="Richardson P."/>
            <person name="Seeger M."/>
            <person name="Smith D."/>
            <person name="Spilker T."/>
            <person name="Sul W.J."/>
            <person name="Tsoi T.V."/>
            <person name="Ulrich L.E."/>
            <person name="Zhulin I.B."/>
            <person name="Tiedje J.M."/>
        </authorList>
    </citation>
    <scope>NUCLEOTIDE SEQUENCE [LARGE SCALE GENOMIC DNA]</scope>
    <source>
        <strain evidence="13 14">LB400</strain>
    </source>
</reference>
<dbReference type="KEGG" id="bxe:Bxe_C0910"/>
<keyword evidence="3" id="KW-0813">Transport</keyword>
<protein>
    <submittedName>
        <fullName evidence="13">Outer membrane porin, OmpC family</fullName>
    </submittedName>
</protein>
<dbReference type="STRING" id="266265.Bxe_C0910"/>
<evidence type="ECO:0000256" key="3">
    <source>
        <dbReference type="ARBA" id="ARBA00022448"/>
    </source>
</evidence>
<dbReference type="PANTHER" id="PTHR34501:SF9">
    <property type="entry name" value="MAJOR OUTER MEMBRANE PROTEIN P.IA"/>
    <property type="match status" value="1"/>
</dbReference>
<evidence type="ECO:0000256" key="10">
    <source>
        <dbReference type="ARBA" id="ARBA00023237"/>
    </source>
</evidence>
<keyword evidence="7" id="KW-0406">Ion transport</keyword>
<feature type="domain" description="Porin" evidence="12">
    <location>
        <begin position="14"/>
        <end position="319"/>
    </location>
</feature>
<dbReference type="KEGG" id="bxb:DR64_7539"/>
<dbReference type="InterPro" id="IPR023614">
    <property type="entry name" value="Porin_dom_sf"/>
</dbReference>
<dbReference type="CDD" id="cd00342">
    <property type="entry name" value="gram_neg_porins"/>
    <property type="match status" value="1"/>
</dbReference>